<evidence type="ECO:0000313" key="1">
    <source>
        <dbReference type="EMBL" id="GGE28303.1"/>
    </source>
</evidence>
<gene>
    <name evidence="1" type="ORF">GCM10011360_15640</name>
</gene>
<evidence type="ECO:0000313" key="2">
    <source>
        <dbReference type="Proteomes" id="UP000612855"/>
    </source>
</evidence>
<dbReference type="AlphaFoldDB" id="A0A917EFK4"/>
<dbReference type="Proteomes" id="UP000612855">
    <property type="component" value="Unassembled WGS sequence"/>
</dbReference>
<name>A0A917EFK4_9RHOB</name>
<sequence length="109" mass="12121">MMTPDDVHRFLMGRTLNAFDPATGARAAAVTYRPDGTCALRFADGAEEGGIWGLEGDTYWTRYDQFRGGERNGFRLELLREDIAQAWHVDGSRAFIQTPLEELPEGIAG</sequence>
<dbReference type="RefSeq" id="WP_188477096.1">
    <property type="nucleotide sequence ID" value="NZ_BMFJ01000001.1"/>
</dbReference>
<keyword evidence="2" id="KW-1185">Reference proteome</keyword>
<dbReference type="EMBL" id="BMFJ01000001">
    <property type="protein sequence ID" value="GGE28303.1"/>
    <property type="molecule type" value="Genomic_DNA"/>
</dbReference>
<proteinExistence type="predicted"/>
<reference evidence="2" key="1">
    <citation type="journal article" date="2019" name="Int. J. Syst. Evol. Microbiol.">
        <title>The Global Catalogue of Microorganisms (GCM) 10K type strain sequencing project: providing services to taxonomists for standard genome sequencing and annotation.</title>
        <authorList>
            <consortium name="The Broad Institute Genomics Platform"/>
            <consortium name="The Broad Institute Genome Sequencing Center for Infectious Disease"/>
            <person name="Wu L."/>
            <person name="Ma J."/>
        </authorList>
    </citation>
    <scope>NUCLEOTIDE SEQUENCE [LARGE SCALE GENOMIC DNA]</scope>
    <source>
        <strain evidence="2">CGMCC 1.12664</strain>
    </source>
</reference>
<accession>A0A917EFK4</accession>
<comment type="caution">
    <text evidence="1">The sequence shown here is derived from an EMBL/GenBank/DDBJ whole genome shotgun (WGS) entry which is preliminary data.</text>
</comment>
<organism evidence="1 2">
    <name type="scientific">Primorskyibacter flagellatus</name>
    <dbReference type="NCBI Taxonomy" id="1387277"/>
    <lineage>
        <taxon>Bacteria</taxon>
        <taxon>Pseudomonadati</taxon>
        <taxon>Pseudomonadota</taxon>
        <taxon>Alphaproteobacteria</taxon>
        <taxon>Rhodobacterales</taxon>
        <taxon>Roseobacteraceae</taxon>
        <taxon>Primorskyibacter</taxon>
    </lineage>
</organism>
<protein>
    <submittedName>
        <fullName evidence="1">Uncharacterized protein</fullName>
    </submittedName>
</protein>